<evidence type="ECO:0000313" key="1">
    <source>
        <dbReference type="EMBL" id="SEJ45395.1"/>
    </source>
</evidence>
<dbReference type="AlphaFoldDB" id="A0A1H6Z933"/>
<keyword evidence="2" id="KW-1185">Reference proteome</keyword>
<name>A0A1H6Z933_9BACT</name>
<reference evidence="1 2" key="1">
    <citation type="submission" date="2016-10" db="EMBL/GenBank/DDBJ databases">
        <authorList>
            <person name="de Groot N.N."/>
        </authorList>
    </citation>
    <scope>NUCLEOTIDE SEQUENCE [LARGE SCALE GENOMIC DNA]</scope>
    <source>
        <strain evidence="1 2">DSM 19938</strain>
    </source>
</reference>
<organism evidence="1 2">
    <name type="scientific">Dyadobacter koreensis</name>
    <dbReference type="NCBI Taxonomy" id="408657"/>
    <lineage>
        <taxon>Bacteria</taxon>
        <taxon>Pseudomonadati</taxon>
        <taxon>Bacteroidota</taxon>
        <taxon>Cytophagia</taxon>
        <taxon>Cytophagales</taxon>
        <taxon>Spirosomataceae</taxon>
        <taxon>Dyadobacter</taxon>
    </lineage>
</organism>
<protein>
    <submittedName>
        <fullName evidence="1">Uncharacterized protein</fullName>
    </submittedName>
</protein>
<accession>A0A1H6Z933</accession>
<dbReference type="STRING" id="408657.SAMN04487995_4733"/>
<dbReference type="OrthoDB" id="953864at2"/>
<dbReference type="Proteomes" id="UP000199532">
    <property type="component" value="Unassembled WGS sequence"/>
</dbReference>
<gene>
    <name evidence="1" type="ORF">SAMN04487995_4733</name>
</gene>
<proteinExistence type="predicted"/>
<evidence type="ECO:0000313" key="2">
    <source>
        <dbReference type="Proteomes" id="UP000199532"/>
    </source>
</evidence>
<sequence>MEAIDYLRDEIKSYFTESSELQLSSYYAQHRRFNFYFKITDNYPYLLYLNWDGEGNHFTLKCLEFNSCEILDTLIGEYPEKGAKSFNIGRPKLMVDFVYRDQDRLYVTEYKGGIQEQVQSNEISRQRLMECVDPAK</sequence>
<dbReference type="EMBL" id="FNXY01000008">
    <property type="protein sequence ID" value="SEJ45395.1"/>
    <property type="molecule type" value="Genomic_DNA"/>
</dbReference>
<dbReference type="RefSeq" id="WP_090338889.1">
    <property type="nucleotide sequence ID" value="NZ_FNXY01000008.1"/>
</dbReference>